<dbReference type="Proteomes" id="UP000275846">
    <property type="component" value="Unassembled WGS sequence"/>
</dbReference>
<evidence type="ECO:0000313" key="4">
    <source>
        <dbReference type="Proteomes" id="UP000275846"/>
    </source>
</evidence>
<dbReference type="GO" id="GO:0004672">
    <property type="term" value="F:protein kinase activity"/>
    <property type="evidence" value="ECO:0007669"/>
    <property type="project" value="InterPro"/>
</dbReference>
<dbReference type="InterPro" id="IPR000719">
    <property type="entry name" value="Prot_kinase_dom"/>
</dbReference>
<sequence length="368" mass="41817">IPRHGLIGQSRRHKWGSEISILASVRHPGIVRLHGIMETPMHYLMITEICEGGSLSSHLSSLTESDLGFKEYIVREIVRQITSALVYLHNRSIVHRDIKPDNVLLVHNVTLERLIRPITKQDNHAFTAAPGKLPDIHKKVHPSRRKHRPRQTPTQSRTPKMYSKSCDTTGLSPPCDDSTTREAVSDLRIKLVDFGMAVELQRTKDPLVGFCGTPLYMAPEVLSGRSYTRQCDVWSLGVITYRLLCKDFPFLMETERKPLHEFDRWTPQLVSREIPDHVGFSARHWLMCVLQPDPVQRFSAAELLRHDWLMSATEAGDDLSINSLASFRSCLCSCCISDSTGQSCGLPIIPSNIFSFMRAYKNEHRRAQ</sequence>
<dbReference type="SUPFAM" id="SSF56112">
    <property type="entry name" value="Protein kinase-like (PK-like)"/>
    <property type="match status" value="1"/>
</dbReference>
<dbReference type="PROSITE" id="PS00108">
    <property type="entry name" value="PROTEIN_KINASE_ST"/>
    <property type="match status" value="1"/>
</dbReference>
<name>A0A183TGI4_SCHSO</name>
<dbReference type="PANTHER" id="PTHR24347">
    <property type="entry name" value="SERINE/THREONINE-PROTEIN KINASE"/>
    <property type="match status" value="1"/>
</dbReference>
<accession>A0A183TGI4</accession>
<keyword evidence="4" id="KW-1185">Reference proteome</keyword>
<dbReference type="STRING" id="70667.A0A183TGI4"/>
<protein>
    <submittedName>
        <fullName evidence="5">Protein kinase domain-containing protein</fullName>
    </submittedName>
</protein>
<dbReference type="SMART" id="SM00220">
    <property type="entry name" value="S_TKc"/>
    <property type="match status" value="1"/>
</dbReference>
<organism evidence="5">
    <name type="scientific">Schistocephalus solidus</name>
    <name type="common">Tapeworm</name>
    <dbReference type="NCBI Taxonomy" id="70667"/>
    <lineage>
        <taxon>Eukaryota</taxon>
        <taxon>Metazoa</taxon>
        <taxon>Spiralia</taxon>
        <taxon>Lophotrochozoa</taxon>
        <taxon>Platyhelminthes</taxon>
        <taxon>Cestoda</taxon>
        <taxon>Eucestoda</taxon>
        <taxon>Diphyllobothriidea</taxon>
        <taxon>Diphyllobothriidae</taxon>
        <taxon>Schistocephalus</taxon>
    </lineage>
</organism>
<dbReference type="Pfam" id="PF00069">
    <property type="entry name" value="Pkinase"/>
    <property type="match status" value="2"/>
</dbReference>
<evidence type="ECO:0000256" key="1">
    <source>
        <dbReference type="SAM" id="MobiDB-lite"/>
    </source>
</evidence>
<feature type="compositionally biased region" description="Basic residues" evidence="1">
    <location>
        <begin position="138"/>
        <end position="150"/>
    </location>
</feature>
<dbReference type="AlphaFoldDB" id="A0A183TGI4"/>
<gene>
    <name evidence="3" type="ORF">SSLN_LOCUS15585</name>
</gene>
<dbReference type="InterPro" id="IPR011009">
    <property type="entry name" value="Kinase-like_dom_sf"/>
</dbReference>
<feature type="region of interest" description="Disordered" evidence="1">
    <location>
        <begin position="126"/>
        <end position="179"/>
    </location>
</feature>
<dbReference type="GO" id="GO:0005524">
    <property type="term" value="F:ATP binding"/>
    <property type="evidence" value="ECO:0007669"/>
    <property type="project" value="InterPro"/>
</dbReference>
<dbReference type="InterPro" id="IPR008271">
    <property type="entry name" value="Ser/Thr_kinase_AS"/>
</dbReference>
<reference evidence="5" key="1">
    <citation type="submission" date="2016-06" db="UniProtKB">
        <authorList>
            <consortium name="WormBaseParasite"/>
        </authorList>
    </citation>
    <scope>IDENTIFICATION</scope>
</reference>
<dbReference type="EMBL" id="UYSU01040095">
    <property type="protein sequence ID" value="VDM01971.1"/>
    <property type="molecule type" value="Genomic_DNA"/>
</dbReference>
<evidence type="ECO:0000259" key="2">
    <source>
        <dbReference type="PROSITE" id="PS50011"/>
    </source>
</evidence>
<proteinExistence type="predicted"/>
<evidence type="ECO:0000313" key="5">
    <source>
        <dbReference type="WBParaSite" id="SSLN_0001617301-mRNA-1"/>
    </source>
</evidence>
<evidence type="ECO:0000313" key="3">
    <source>
        <dbReference type="EMBL" id="VDM01971.1"/>
    </source>
</evidence>
<dbReference type="WBParaSite" id="SSLN_0001617301-mRNA-1">
    <property type="protein sequence ID" value="SSLN_0001617301-mRNA-1"/>
    <property type="gene ID" value="SSLN_0001617301"/>
</dbReference>
<dbReference type="OrthoDB" id="541276at2759"/>
<dbReference type="PROSITE" id="PS50011">
    <property type="entry name" value="PROTEIN_KINASE_DOM"/>
    <property type="match status" value="1"/>
</dbReference>
<feature type="domain" description="Protein kinase" evidence="2">
    <location>
        <begin position="1"/>
        <end position="309"/>
    </location>
</feature>
<dbReference type="Gene3D" id="1.10.510.10">
    <property type="entry name" value="Transferase(Phosphotransferase) domain 1"/>
    <property type="match status" value="2"/>
</dbReference>
<reference evidence="3 4" key="2">
    <citation type="submission" date="2018-11" db="EMBL/GenBank/DDBJ databases">
        <authorList>
            <consortium name="Pathogen Informatics"/>
        </authorList>
    </citation>
    <scope>NUCLEOTIDE SEQUENCE [LARGE SCALE GENOMIC DNA]</scope>
    <source>
        <strain evidence="3 4">NST_G2</strain>
    </source>
</reference>